<keyword evidence="1" id="KW-0472">Membrane</keyword>
<protein>
    <submittedName>
        <fullName evidence="2">Uncharacterized protein</fullName>
    </submittedName>
</protein>
<name>A0A0A9G5A9_ARUDO</name>
<keyword evidence="1" id="KW-1133">Transmembrane helix</keyword>
<dbReference type="EMBL" id="GBRH01179272">
    <property type="protein sequence ID" value="JAE18624.1"/>
    <property type="molecule type" value="Transcribed_RNA"/>
</dbReference>
<proteinExistence type="predicted"/>
<evidence type="ECO:0000313" key="2">
    <source>
        <dbReference type="EMBL" id="JAE18624.1"/>
    </source>
</evidence>
<reference evidence="2" key="1">
    <citation type="submission" date="2014-09" db="EMBL/GenBank/DDBJ databases">
        <authorList>
            <person name="Magalhaes I.L.F."/>
            <person name="Oliveira U."/>
            <person name="Santos F.R."/>
            <person name="Vidigal T.H.D.A."/>
            <person name="Brescovit A.D."/>
            <person name="Santos A.J."/>
        </authorList>
    </citation>
    <scope>NUCLEOTIDE SEQUENCE</scope>
    <source>
        <tissue evidence="2">Shoot tissue taken approximately 20 cm above the soil surface</tissue>
    </source>
</reference>
<evidence type="ECO:0000256" key="1">
    <source>
        <dbReference type="SAM" id="Phobius"/>
    </source>
</evidence>
<feature type="transmembrane region" description="Helical" evidence="1">
    <location>
        <begin position="21"/>
        <end position="38"/>
    </location>
</feature>
<keyword evidence="1" id="KW-0812">Transmembrane</keyword>
<accession>A0A0A9G5A9</accession>
<sequence length="119" mass="13486">MIHHESSHERLGLEIHFLEGSFLLLAGLSCFCSFFLFLSCTWCDLPTNDGCSFNPKLLATWPRWSFFTIKIFFSSPTSVGSVGANPGTEGIPGKLLCCSLRCNKTFQRPLQRHYPRMHI</sequence>
<reference evidence="2" key="2">
    <citation type="journal article" date="2015" name="Data Brief">
        <title>Shoot transcriptome of the giant reed, Arundo donax.</title>
        <authorList>
            <person name="Barrero R.A."/>
            <person name="Guerrero F.D."/>
            <person name="Moolhuijzen P."/>
            <person name="Goolsby J.A."/>
            <person name="Tidwell J."/>
            <person name="Bellgard S.E."/>
            <person name="Bellgard M.I."/>
        </authorList>
    </citation>
    <scope>NUCLEOTIDE SEQUENCE</scope>
    <source>
        <tissue evidence="2">Shoot tissue taken approximately 20 cm above the soil surface</tissue>
    </source>
</reference>
<organism evidence="2">
    <name type="scientific">Arundo donax</name>
    <name type="common">Giant reed</name>
    <name type="synonym">Donax arundinaceus</name>
    <dbReference type="NCBI Taxonomy" id="35708"/>
    <lineage>
        <taxon>Eukaryota</taxon>
        <taxon>Viridiplantae</taxon>
        <taxon>Streptophyta</taxon>
        <taxon>Embryophyta</taxon>
        <taxon>Tracheophyta</taxon>
        <taxon>Spermatophyta</taxon>
        <taxon>Magnoliopsida</taxon>
        <taxon>Liliopsida</taxon>
        <taxon>Poales</taxon>
        <taxon>Poaceae</taxon>
        <taxon>PACMAD clade</taxon>
        <taxon>Arundinoideae</taxon>
        <taxon>Arundineae</taxon>
        <taxon>Arundo</taxon>
    </lineage>
</organism>
<dbReference type="AlphaFoldDB" id="A0A0A9G5A9"/>